<evidence type="ECO:0000256" key="2">
    <source>
        <dbReference type="ARBA" id="ARBA00022761"/>
    </source>
</evidence>
<sequence length="152" mass="17227">MAKLAILAVVLVAVVAIAEATTTITTTVIEESLDENPQGRRQSQHGQCSQQLQGKGFTHCLNYLTQGGRSRGRGRVYSNPQQAHLQECCEQLESVDEDCRCAAIQKVLQRSQQERRSYQGQDMQEMMRTAQELPRQCQWNEPQQCQMRAVFV</sequence>
<evidence type="ECO:0000256" key="1">
    <source>
        <dbReference type="ARBA" id="ARBA00008262"/>
    </source>
</evidence>
<comment type="caution">
    <text evidence="6">The sequence shown here is derived from an EMBL/GenBank/DDBJ whole genome shotgun (WGS) entry which is preliminary data.</text>
</comment>
<evidence type="ECO:0000259" key="5">
    <source>
        <dbReference type="SMART" id="SM00499"/>
    </source>
</evidence>
<keyword evidence="4" id="KW-0732">Signal</keyword>
<keyword evidence="3" id="KW-0708">Seed storage protein</keyword>
<feature type="signal peptide" evidence="4">
    <location>
        <begin position="1"/>
        <end position="20"/>
    </location>
</feature>
<protein>
    <recommendedName>
        <fullName evidence="5">Bifunctional inhibitor/plant lipid transfer protein/seed storage helical domain-containing protein</fullName>
    </recommendedName>
</protein>
<evidence type="ECO:0000313" key="7">
    <source>
        <dbReference type="Proteomes" id="UP001454036"/>
    </source>
</evidence>
<dbReference type="Proteomes" id="UP001454036">
    <property type="component" value="Unassembled WGS sequence"/>
</dbReference>
<dbReference type="PANTHER" id="PTHR35496:SF4">
    <property type="entry name" value="2S SULFUR-RICH SEED STORAGE PROTEIN 2-LIKE"/>
    <property type="match status" value="1"/>
</dbReference>
<dbReference type="AlphaFoldDB" id="A0AAV3RFY1"/>
<dbReference type="GO" id="GO:0045735">
    <property type="term" value="F:nutrient reservoir activity"/>
    <property type="evidence" value="ECO:0007669"/>
    <property type="project" value="UniProtKB-KW"/>
</dbReference>
<keyword evidence="7" id="KW-1185">Reference proteome</keyword>
<dbReference type="EMBL" id="BAABME010009190">
    <property type="protein sequence ID" value="GAA0174714.1"/>
    <property type="molecule type" value="Genomic_DNA"/>
</dbReference>
<dbReference type="Pfam" id="PF00234">
    <property type="entry name" value="Tryp_alpha_amyl"/>
    <property type="match status" value="1"/>
</dbReference>
<feature type="domain" description="Bifunctional inhibitor/plant lipid transfer protein/seed storage helical" evidence="5">
    <location>
        <begin position="48"/>
        <end position="145"/>
    </location>
</feature>
<evidence type="ECO:0000256" key="3">
    <source>
        <dbReference type="ARBA" id="ARBA00023129"/>
    </source>
</evidence>
<gene>
    <name evidence="6" type="ORF">LIER_28047</name>
</gene>
<dbReference type="InterPro" id="IPR016140">
    <property type="entry name" value="Bifunc_inhib/LTP/seed_store"/>
</dbReference>
<evidence type="ECO:0000313" key="6">
    <source>
        <dbReference type="EMBL" id="GAA0174714.1"/>
    </source>
</evidence>
<evidence type="ECO:0000256" key="4">
    <source>
        <dbReference type="SAM" id="SignalP"/>
    </source>
</evidence>
<proteinExistence type="inferred from homology"/>
<dbReference type="SUPFAM" id="SSF47699">
    <property type="entry name" value="Bifunctional inhibitor/lipid-transfer protein/seed storage 2S albumin"/>
    <property type="match status" value="1"/>
</dbReference>
<organism evidence="6 7">
    <name type="scientific">Lithospermum erythrorhizon</name>
    <name type="common">Purple gromwell</name>
    <name type="synonym">Lithospermum officinale var. erythrorhizon</name>
    <dbReference type="NCBI Taxonomy" id="34254"/>
    <lineage>
        <taxon>Eukaryota</taxon>
        <taxon>Viridiplantae</taxon>
        <taxon>Streptophyta</taxon>
        <taxon>Embryophyta</taxon>
        <taxon>Tracheophyta</taxon>
        <taxon>Spermatophyta</taxon>
        <taxon>Magnoliopsida</taxon>
        <taxon>eudicotyledons</taxon>
        <taxon>Gunneridae</taxon>
        <taxon>Pentapetalae</taxon>
        <taxon>asterids</taxon>
        <taxon>lamiids</taxon>
        <taxon>Boraginales</taxon>
        <taxon>Boraginaceae</taxon>
        <taxon>Boraginoideae</taxon>
        <taxon>Lithospermeae</taxon>
        <taxon>Lithospermum</taxon>
    </lineage>
</organism>
<dbReference type="PANTHER" id="PTHR35496">
    <property type="entry name" value="2S SEED STORAGE PROTEIN 1-RELATED"/>
    <property type="match status" value="1"/>
</dbReference>
<dbReference type="Gene3D" id="1.10.110.10">
    <property type="entry name" value="Plant lipid-transfer and hydrophobic proteins"/>
    <property type="match status" value="1"/>
</dbReference>
<dbReference type="InterPro" id="IPR000617">
    <property type="entry name" value="Napin/2SS/CON"/>
</dbReference>
<dbReference type="InterPro" id="IPR036312">
    <property type="entry name" value="Bifun_inhib/LTP/seed_sf"/>
</dbReference>
<name>A0AAV3RFY1_LITER</name>
<reference evidence="6 7" key="1">
    <citation type="submission" date="2024-01" db="EMBL/GenBank/DDBJ databases">
        <title>The complete chloroplast genome sequence of Lithospermum erythrorhizon: insights into the phylogenetic relationship among Boraginaceae species and the maternal lineages of purple gromwells.</title>
        <authorList>
            <person name="Okada T."/>
            <person name="Watanabe K."/>
        </authorList>
    </citation>
    <scope>NUCLEOTIDE SEQUENCE [LARGE SCALE GENOMIC DNA]</scope>
</reference>
<accession>A0AAV3RFY1</accession>
<comment type="similarity">
    <text evidence="1">Belongs to the 2S seed storage albumins family.</text>
</comment>
<feature type="chain" id="PRO_5043371518" description="Bifunctional inhibitor/plant lipid transfer protein/seed storage helical domain-containing protein" evidence="4">
    <location>
        <begin position="21"/>
        <end position="152"/>
    </location>
</feature>
<dbReference type="SMART" id="SM00499">
    <property type="entry name" value="AAI"/>
    <property type="match status" value="1"/>
</dbReference>
<keyword evidence="2" id="KW-0758">Storage protein</keyword>